<dbReference type="Pfam" id="PF14028">
    <property type="entry name" value="Lant_dehydr_C"/>
    <property type="match status" value="1"/>
</dbReference>
<dbReference type="EMBL" id="JACHIA010000009">
    <property type="protein sequence ID" value="MBB6071605.1"/>
    <property type="molecule type" value="Genomic_DNA"/>
</dbReference>
<accession>A0A841H0J6</accession>
<dbReference type="Pfam" id="PF04738">
    <property type="entry name" value="Lant_dehydr_N"/>
    <property type="match status" value="1"/>
</dbReference>
<evidence type="ECO:0000259" key="1">
    <source>
        <dbReference type="Pfam" id="PF04738"/>
    </source>
</evidence>
<evidence type="ECO:0000313" key="4">
    <source>
        <dbReference type="Proteomes" id="UP000582837"/>
    </source>
</evidence>
<comment type="caution">
    <text evidence="3">The sequence shown here is derived from an EMBL/GenBank/DDBJ whole genome shotgun (WGS) entry which is preliminary data.</text>
</comment>
<proteinExistence type="predicted"/>
<gene>
    <name evidence="3" type="ORF">HNQ61_003233</name>
</gene>
<reference evidence="3 4" key="1">
    <citation type="submission" date="2020-08" db="EMBL/GenBank/DDBJ databases">
        <title>Genomic Encyclopedia of Type Strains, Phase IV (KMG-IV): sequencing the most valuable type-strain genomes for metagenomic binning, comparative biology and taxonomic classification.</title>
        <authorList>
            <person name="Goeker M."/>
        </authorList>
    </citation>
    <scope>NUCLEOTIDE SEQUENCE [LARGE SCALE GENOMIC DNA]</scope>
    <source>
        <strain evidence="3 4">DSM 29007</strain>
    </source>
</reference>
<organism evidence="3 4">
    <name type="scientific">Longimicrobium terrae</name>
    <dbReference type="NCBI Taxonomy" id="1639882"/>
    <lineage>
        <taxon>Bacteria</taxon>
        <taxon>Pseudomonadati</taxon>
        <taxon>Gemmatimonadota</taxon>
        <taxon>Longimicrobiia</taxon>
        <taxon>Longimicrobiales</taxon>
        <taxon>Longimicrobiaceae</taxon>
        <taxon>Longimicrobium</taxon>
    </lineage>
</organism>
<dbReference type="Proteomes" id="UP000582837">
    <property type="component" value="Unassembled WGS sequence"/>
</dbReference>
<dbReference type="InterPro" id="IPR006827">
    <property type="entry name" value="Lant_deHydtase_N"/>
</dbReference>
<keyword evidence="4" id="KW-1185">Reference proteome</keyword>
<sequence length="1047" mass="112626">MPPASSSPSAPFVHGGFAVLRTPLLPVDTFVRWTERVQAGAAARDPGPVLHILREVLDDPALREAIRVASRDLSSAIDAWMTGGRAVDADRLMHSVVRYFSRAAYRPTPFGLFAGCSVVGVGGHTRLELAPRGEYTRHSRIDMDHLAELARVLGEDADVRRRVPLRTNSSAAEMGGRLHYVETRYAGRMREYALTAADPTPEIRDTLARARHGSTLDALAAPLLADGYEREEVDGFLAELLDAQLLVPELGPRVTGRDAAAALAATLEAAGCAEPVSAALREVGGRLRAIDAGGVGGGADYDGAVAPLRGLAVEPDEARLLQVDLYKPAPAASIGLGVMEEAAAAVELLAGIAPRQDPLAAFAARFEARYETREVPLLEALDEEVGVGMPGVGTDDSVMRRRAEAMVQREGVLADLRCRAASGDGARVELTDEDVERLRWPGGRTLPGALAFFGSIVAESGEAVDRGDYQLALSHVSGPSGARLLGRFAHLNPELERCVQAHAAAEEALQPDALFAEIVHLPQGRIGNVIARPVLRGWEISYLGQSGAPLDRRLDLADLRVSVRRGRVRLRSASLDREVHPRLSSAHNYSAPRELPVYRFLCALQDHAQSASMHWNWGAQEGAAALPRVTRGRLILSRARWNLSAAEIRRITEAGTRWDHQAIQRWREERGLPSLVLLADSDNQLPVDFSNAVSTLAFARLLRGRAAALLTEALSGPGALCVHGPEGRFTHEIVIPLLRGAPVPPDAGAERAAYVHAPDSAEVPRAYAPGSEWVYARLYCGAGSADAVLRDLVAPVVQRAREQIPSLEWFFLRYADPGFHIRLRFRTGARAAPHLMALLGQAAAPAIASGRLSRLVYDTYLPEVERYGGPGAIRLAEAVFAVDSEAALSLVTLPAGGPPRDVIVLAGVDRMFADAGLGVDDRIAFLGRALGEVPAAVRDARAREFRPLRPAIDAVLAGELPDRVEALLAARSAAMAPLLARIRALHDDGGLHAPLDDVLVSMSHLWINRTLMDARTLEPLLYDRLRRALRGFAGRARKSGGGARAEE</sequence>
<feature type="domain" description="Thiopeptide-type bacteriocin biosynthesis" evidence="2">
    <location>
        <begin position="773"/>
        <end position="1029"/>
    </location>
</feature>
<evidence type="ECO:0000259" key="2">
    <source>
        <dbReference type="Pfam" id="PF14028"/>
    </source>
</evidence>
<evidence type="ECO:0000313" key="3">
    <source>
        <dbReference type="EMBL" id="MBB6071605.1"/>
    </source>
</evidence>
<dbReference type="RefSeq" id="WP_170034904.1">
    <property type="nucleotide sequence ID" value="NZ_JABDTL010000001.1"/>
</dbReference>
<dbReference type="AlphaFoldDB" id="A0A841H0J6"/>
<feature type="domain" description="Lantibiotic dehydratase N-terminal" evidence="1">
    <location>
        <begin position="59"/>
        <end position="694"/>
    </location>
</feature>
<dbReference type="InterPro" id="IPR023809">
    <property type="entry name" value="Thiopep_bacteriocin_synth_dom"/>
</dbReference>
<name>A0A841H0J6_9BACT</name>
<dbReference type="NCBIfam" id="TIGR03891">
    <property type="entry name" value="thiopep_ocin"/>
    <property type="match status" value="1"/>
</dbReference>
<protein>
    <submittedName>
        <fullName evidence="3">Thiopeptide-type bacteriocin biosynthesis protein</fullName>
    </submittedName>
</protein>